<dbReference type="InterPro" id="IPR003593">
    <property type="entry name" value="AAA+_ATPase"/>
</dbReference>
<dbReference type="Pfam" id="PF00664">
    <property type="entry name" value="ABC_membrane"/>
    <property type="match status" value="1"/>
</dbReference>
<evidence type="ECO:0000259" key="9">
    <source>
        <dbReference type="PROSITE" id="PS50929"/>
    </source>
</evidence>
<evidence type="ECO:0000256" key="3">
    <source>
        <dbReference type="ARBA" id="ARBA00022741"/>
    </source>
</evidence>
<keyword evidence="5 7" id="KW-1133">Transmembrane helix</keyword>
<dbReference type="PANTHER" id="PTHR43394">
    <property type="entry name" value="ATP-DEPENDENT PERMEASE MDL1, MITOCHONDRIAL"/>
    <property type="match status" value="1"/>
</dbReference>
<dbReference type="GO" id="GO:0015421">
    <property type="term" value="F:ABC-type oligopeptide transporter activity"/>
    <property type="evidence" value="ECO:0007669"/>
    <property type="project" value="TreeGrafter"/>
</dbReference>
<dbReference type="InterPro" id="IPR003439">
    <property type="entry name" value="ABC_transporter-like_ATP-bd"/>
</dbReference>
<name>A0A1M5WTQ1_9FIRM</name>
<keyword evidence="4" id="KW-0067">ATP-binding</keyword>
<comment type="subcellular location">
    <subcellularLocation>
        <location evidence="1">Cell membrane</location>
        <topology evidence="1">Multi-pass membrane protein</topology>
    </subcellularLocation>
</comment>
<dbReference type="Proteomes" id="UP000184389">
    <property type="component" value="Unassembled WGS sequence"/>
</dbReference>
<dbReference type="InterPro" id="IPR017871">
    <property type="entry name" value="ABC_transporter-like_CS"/>
</dbReference>
<evidence type="ECO:0000256" key="7">
    <source>
        <dbReference type="SAM" id="Phobius"/>
    </source>
</evidence>
<feature type="domain" description="ABC transporter" evidence="8">
    <location>
        <begin position="317"/>
        <end position="536"/>
    </location>
</feature>
<dbReference type="STRING" id="1123281.SAMN02745180_01384"/>
<dbReference type="PROSITE" id="PS50929">
    <property type="entry name" value="ABC_TM1F"/>
    <property type="match status" value="1"/>
</dbReference>
<dbReference type="EMBL" id="FQXR01000005">
    <property type="protein sequence ID" value="SHH90494.1"/>
    <property type="molecule type" value="Genomic_DNA"/>
</dbReference>
<dbReference type="Pfam" id="PF00005">
    <property type="entry name" value="ABC_tran"/>
    <property type="match status" value="1"/>
</dbReference>
<dbReference type="CDD" id="cd03228">
    <property type="entry name" value="ABCC_MRP_Like"/>
    <property type="match status" value="1"/>
</dbReference>
<evidence type="ECO:0000313" key="11">
    <source>
        <dbReference type="Proteomes" id="UP000184389"/>
    </source>
</evidence>
<dbReference type="InterPro" id="IPR011527">
    <property type="entry name" value="ABC1_TM_dom"/>
</dbReference>
<keyword evidence="2 7" id="KW-0812">Transmembrane</keyword>
<evidence type="ECO:0000256" key="4">
    <source>
        <dbReference type="ARBA" id="ARBA00022840"/>
    </source>
</evidence>
<dbReference type="PROSITE" id="PS50893">
    <property type="entry name" value="ABC_TRANSPORTER_2"/>
    <property type="match status" value="1"/>
</dbReference>
<feature type="domain" description="ABC transmembrane type-1" evidence="9">
    <location>
        <begin position="5"/>
        <end position="286"/>
    </location>
</feature>
<evidence type="ECO:0000256" key="2">
    <source>
        <dbReference type="ARBA" id="ARBA00022692"/>
    </source>
</evidence>
<evidence type="ECO:0000256" key="5">
    <source>
        <dbReference type="ARBA" id="ARBA00022989"/>
    </source>
</evidence>
<dbReference type="RefSeq" id="WP_072744056.1">
    <property type="nucleotide sequence ID" value="NZ_FQXR01000005.1"/>
</dbReference>
<dbReference type="InterPro" id="IPR036640">
    <property type="entry name" value="ABC1_TM_sf"/>
</dbReference>
<feature type="transmembrane region" description="Helical" evidence="7">
    <location>
        <begin position="43"/>
        <end position="60"/>
    </location>
</feature>
<feature type="transmembrane region" description="Helical" evidence="7">
    <location>
        <begin position="141"/>
        <end position="160"/>
    </location>
</feature>
<keyword evidence="6 7" id="KW-0472">Membrane</keyword>
<feature type="transmembrane region" description="Helical" evidence="7">
    <location>
        <begin position="226"/>
        <end position="250"/>
    </location>
</feature>
<reference evidence="10 11" key="1">
    <citation type="submission" date="2016-11" db="EMBL/GenBank/DDBJ databases">
        <authorList>
            <person name="Jaros S."/>
            <person name="Januszkiewicz K."/>
            <person name="Wedrychowicz H."/>
        </authorList>
    </citation>
    <scope>NUCLEOTIDE SEQUENCE [LARGE SCALE GENOMIC DNA]</scope>
    <source>
        <strain evidence="10 11">DSM 13106</strain>
    </source>
</reference>
<dbReference type="InterPro" id="IPR027417">
    <property type="entry name" value="P-loop_NTPase"/>
</dbReference>
<evidence type="ECO:0000313" key="10">
    <source>
        <dbReference type="EMBL" id="SHH90494.1"/>
    </source>
</evidence>
<dbReference type="PROSITE" id="PS00211">
    <property type="entry name" value="ABC_TRANSPORTER_1"/>
    <property type="match status" value="1"/>
</dbReference>
<dbReference type="SUPFAM" id="SSF52540">
    <property type="entry name" value="P-loop containing nucleoside triphosphate hydrolases"/>
    <property type="match status" value="1"/>
</dbReference>
<dbReference type="Gene3D" id="1.20.1560.10">
    <property type="entry name" value="ABC transporter type 1, transmembrane domain"/>
    <property type="match status" value="1"/>
</dbReference>
<evidence type="ECO:0000256" key="6">
    <source>
        <dbReference type="ARBA" id="ARBA00023136"/>
    </source>
</evidence>
<keyword evidence="11" id="KW-1185">Reference proteome</keyword>
<dbReference type="AlphaFoldDB" id="A0A1M5WTQ1"/>
<dbReference type="PANTHER" id="PTHR43394:SF1">
    <property type="entry name" value="ATP-BINDING CASSETTE SUB-FAMILY B MEMBER 10, MITOCHONDRIAL"/>
    <property type="match status" value="1"/>
</dbReference>
<dbReference type="GO" id="GO:0005886">
    <property type="term" value="C:plasma membrane"/>
    <property type="evidence" value="ECO:0007669"/>
    <property type="project" value="UniProtKB-SubCell"/>
</dbReference>
<dbReference type="Gene3D" id="3.40.50.300">
    <property type="entry name" value="P-loop containing nucleotide triphosphate hydrolases"/>
    <property type="match status" value="1"/>
</dbReference>
<gene>
    <name evidence="10" type="ORF">SAMN02745180_01384</name>
</gene>
<dbReference type="GO" id="GO:0005524">
    <property type="term" value="F:ATP binding"/>
    <property type="evidence" value="ECO:0007669"/>
    <property type="project" value="UniProtKB-KW"/>
</dbReference>
<dbReference type="SMART" id="SM00382">
    <property type="entry name" value="AAA"/>
    <property type="match status" value="1"/>
</dbReference>
<evidence type="ECO:0000259" key="8">
    <source>
        <dbReference type="PROSITE" id="PS50893"/>
    </source>
</evidence>
<organism evidence="10 11">
    <name type="scientific">Sporanaerobacter acetigenes DSM 13106</name>
    <dbReference type="NCBI Taxonomy" id="1123281"/>
    <lineage>
        <taxon>Bacteria</taxon>
        <taxon>Bacillati</taxon>
        <taxon>Bacillota</taxon>
        <taxon>Tissierellia</taxon>
        <taxon>Tissierellales</taxon>
        <taxon>Sporanaerobacteraceae</taxon>
        <taxon>Sporanaerobacter</taxon>
    </lineage>
</organism>
<evidence type="ECO:0000256" key="1">
    <source>
        <dbReference type="ARBA" id="ARBA00004651"/>
    </source>
</evidence>
<protein>
    <submittedName>
        <fullName evidence="10">ABC-type multidrug transport system, ATPase and permease component</fullName>
    </submittedName>
</protein>
<feature type="transmembrane region" description="Helical" evidence="7">
    <location>
        <begin position="115"/>
        <end position="135"/>
    </location>
</feature>
<dbReference type="GO" id="GO:0016887">
    <property type="term" value="F:ATP hydrolysis activity"/>
    <property type="evidence" value="ECO:0007669"/>
    <property type="project" value="InterPro"/>
</dbReference>
<keyword evidence="3" id="KW-0547">Nucleotide-binding</keyword>
<dbReference type="OrthoDB" id="95687at2"/>
<dbReference type="InterPro" id="IPR039421">
    <property type="entry name" value="Type_1_exporter"/>
</dbReference>
<dbReference type="SUPFAM" id="SSF90123">
    <property type="entry name" value="ABC transporter transmembrane region"/>
    <property type="match status" value="1"/>
</dbReference>
<sequence length="536" mass="60405">MTIFLLVILSSAALAVCTALKPIYLQNTIDACSALDSSAVLTYFIIYICSIIGILLFETIRQLSIGKYRVNKTASLKRHLINRIVKMQLRDFQVERGQNYLTILNQEIDMLVENYYMQSLDFAYSVLVLATSIAALIYINYILAFLILISTFLPILVSTLQGKKMQFRTNVYTNSLEKLNVMIGNLISGYPTLKVNRAEGRFGNVLETSNQETAQAKFKETKTRTFVNMLIGTLAYAGEILLIGVSIILITRGHLTIGALVASLQLSEMLAIPTNSIAYQLNDMNSVKGIKNKISDLLRNEELCDEQYIECPTIKSIEFKDVSFSYKDKCILKNVSICFEAGKKYLIIGENGSGKSTLFKLISKFETGYEGQILVNGIDLKEIGTSFFDQVGIILQNTFLMNDTLLNNITLYSDYTLDDTEKVLKSMGMTEFLATHDLHSEYQDTKDNISGGEKQKIALARILLQKKNFILMDEATSAIDPESSLQIEEELLHNDDMTVINIEHKIIPQLVPLYDRILEVKDFTITTIYYGEDENL</sequence>
<proteinExistence type="predicted"/>
<accession>A0A1M5WTQ1</accession>